<proteinExistence type="predicted"/>
<keyword evidence="1" id="KW-0732">Signal</keyword>
<organism evidence="2 4">
    <name type="scientific">Multifurca ochricompacta</name>
    <dbReference type="NCBI Taxonomy" id="376703"/>
    <lineage>
        <taxon>Eukaryota</taxon>
        <taxon>Fungi</taxon>
        <taxon>Dikarya</taxon>
        <taxon>Basidiomycota</taxon>
        <taxon>Agaricomycotina</taxon>
        <taxon>Agaricomycetes</taxon>
        <taxon>Russulales</taxon>
        <taxon>Russulaceae</taxon>
        <taxon>Multifurca</taxon>
    </lineage>
</organism>
<dbReference type="EMBL" id="WTXG01000209">
    <property type="protein sequence ID" value="KAI0290662.1"/>
    <property type="molecule type" value="Genomic_DNA"/>
</dbReference>
<dbReference type="AlphaFoldDB" id="A0AAD4LWY0"/>
<evidence type="ECO:0000313" key="2">
    <source>
        <dbReference type="EMBL" id="KAI0290662.1"/>
    </source>
</evidence>
<sequence length="92" mass="10683">MYLRARALHVCLFVCLFFATTALHTLEPCLVQPYFIRFRATCLGALMVSTLPPVRSLWRRDFGPSKTWHRLTNANWHDSAISPGIFSLHWSY</sequence>
<evidence type="ECO:0000313" key="4">
    <source>
        <dbReference type="Proteomes" id="UP001203297"/>
    </source>
</evidence>
<dbReference type="EMBL" id="WTXG01000165">
    <property type="protein sequence ID" value="KAI0291336.1"/>
    <property type="molecule type" value="Genomic_DNA"/>
</dbReference>
<feature type="signal peptide" evidence="1">
    <location>
        <begin position="1"/>
        <end position="22"/>
    </location>
</feature>
<evidence type="ECO:0008006" key="5">
    <source>
        <dbReference type="Google" id="ProtNLM"/>
    </source>
</evidence>
<evidence type="ECO:0000313" key="3">
    <source>
        <dbReference type="EMBL" id="KAI0291336.1"/>
    </source>
</evidence>
<feature type="chain" id="PRO_5042441234" description="Secreted protein" evidence="1">
    <location>
        <begin position="23"/>
        <end position="92"/>
    </location>
</feature>
<reference evidence="2" key="1">
    <citation type="journal article" date="2022" name="New Phytol.">
        <title>Evolutionary transition to the ectomycorrhizal habit in the genomes of a hyperdiverse lineage of mushroom-forming fungi.</title>
        <authorList>
            <person name="Looney B."/>
            <person name="Miyauchi S."/>
            <person name="Morin E."/>
            <person name="Drula E."/>
            <person name="Courty P.E."/>
            <person name="Kohler A."/>
            <person name="Kuo A."/>
            <person name="LaButti K."/>
            <person name="Pangilinan J."/>
            <person name="Lipzen A."/>
            <person name="Riley R."/>
            <person name="Andreopoulos W."/>
            <person name="He G."/>
            <person name="Johnson J."/>
            <person name="Nolan M."/>
            <person name="Tritt A."/>
            <person name="Barry K.W."/>
            <person name="Grigoriev I.V."/>
            <person name="Nagy L.G."/>
            <person name="Hibbett D."/>
            <person name="Henrissat B."/>
            <person name="Matheny P.B."/>
            <person name="Labbe J."/>
            <person name="Martin F.M."/>
        </authorList>
    </citation>
    <scope>NUCLEOTIDE SEQUENCE</scope>
    <source>
        <strain evidence="2">BPL690</strain>
    </source>
</reference>
<dbReference type="Proteomes" id="UP001203297">
    <property type="component" value="Unassembled WGS sequence"/>
</dbReference>
<protein>
    <recommendedName>
        <fullName evidence="5">Secreted protein</fullName>
    </recommendedName>
</protein>
<accession>A0AAD4LWY0</accession>
<name>A0AAD4LWY0_9AGAM</name>
<evidence type="ECO:0000256" key="1">
    <source>
        <dbReference type="SAM" id="SignalP"/>
    </source>
</evidence>
<keyword evidence="4" id="KW-1185">Reference proteome</keyword>
<comment type="caution">
    <text evidence="2">The sequence shown here is derived from an EMBL/GenBank/DDBJ whole genome shotgun (WGS) entry which is preliminary data.</text>
</comment>
<gene>
    <name evidence="3" type="ORF">B0F90DRAFT_1778000</name>
    <name evidence="2" type="ORF">B0F90DRAFT_1784232</name>
</gene>